<evidence type="ECO:0000313" key="1">
    <source>
        <dbReference type="EMBL" id="PIZ18192.1"/>
    </source>
</evidence>
<name>A0A2M7SF75_9BACT</name>
<dbReference type="Proteomes" id="UP000229307">
    <property type="component" value="Unassembled WGS sequence"/>
</dbReference>
<evidence type="ECO:0008006" key="3">
    <source>
        <dbReference type="Google" id="ProtNLM"/>
    </source>
</evidence>
<proteinExistence type="predicted"/>
<organism evidence="1 2">
    <name type="scientific">Candidatus Desantisbacteria bacterium CG_4_10_14_0_8_um_filter_48_22</name>
    <dbReference type="NCBI Taxonomy" id="1974543"/>
    <lineage>
        <taxon>Bacteria</taxon>
        <taxon>Candidatus Desantisiibacteriota</taxon>
    </lineage>
</organism>
<sequence length="262" mass="30239">MFKNSDFFALNPVFTFKDYKENFKENALSTLRTQIWNYLKNGRIGAVGGGVYFTIPPGSNMNSYTPDRFLVASKLRGDAVVGYHSAFELLGYATQVFNTVYYITSAPKRQKSHKGITYQSVRARKALKGRPEFGAEKVVRSNVKISAANKERAFADCLDRPEYSGGFEEFFKCVEALPFLDLDFVFEYLLLLSKRNLFAKAGFVLEKYKNKFFFTEDWEQKFLSERSKSPSIAYLASRREAGRLIKKWNLIIPEKYLRQEAR</sequence>
<accession>A0A2M7SF75</accession>
<gene>
    <name evidence="1" type="ORF">COY52_00700</name>
</gene>
<dbReference type="AlphaFoldDB" id="A0A2M7SF75"/>
<reference evidence="2" key="1">
    <citation type="submission" date="2017-09" db="EMBL/GenBank/DDBJ databases">
        <title>Depth-based differentiation of microbial function through sediment-hosted aquifers and enrichment of novel symbionts in the deep terrestrial subsurface.</title>
        <authorList>
            <person name="Probst A.J."/>
            <person name="Ladd B."/>
            <person name="Jarett J.K."/>
            <person name="Geller-Mcgrath D.E."/>
            <person name="Sieber C.M.K."/>
            <person name="Emerson J.B."/>
            <person name="Anantharaman K."/>
            <person name="Thomas B.C."/>
            <person name="Malmstrom R."/>
            <person name="Stieglmeier M."/>
            <person name="Klingl A."/>
            <person name="Woyke T."/>
            <person name="Ryan C.M."/>
            <person name="Banfield J.F."/>
        </authorList>
    </citation>
    <scope>NUCLEOTIDE SEQUENCE [LARGE SCALE GENOMIC DNA]</scope>
</reference>
<comment type="caution">
    <text evidence="1">The sequence shown here is derived from an EMBL/GenBank/DDBJ whole genome shotgun (WGS) entry which is preliminary data.</text>
</comment>
<evidence type="ECO:0000313" key="2">
    <source>
        <dbReference type="Proteomes" id="UP000229307"/>
    </source>
</evidence>
<protein>
    <recommendedName>
        <fullName evidence="3">AbiEi antitoxin C-terminal domain-containing protein</fullName>
    </recommendedName>
</protein>
<dbReference type="EMBL" id="PFMR01000024">
    <property type="protein sequence ID" value="PIZ18192.1"/>
    <property type="molecule type" value="Genomic_DNA"/>
</dbReference>